<comment type="caution">
    <text evidence="9">The sequence shown here is derived from an EMBL/GenBank/DDBJ whole genome shotgun (WGS) entry which is preliminary data.</text>
</comment>
<proteinExistence type="predicted"/>
<dbReference type="InterPro" id="IPR033116">
    <property type="entry name" value="TRYPSIN_SER"/>
</dbReference>
<feature type="signal peptide" evidence="7">
    <location>
        <begin position="1"/>
        <end position="25"/>
    </location>
</feature>
<dbReference type="PANTHER" id="PTHR24264">
    <property type="entry name" value="TRYPSIN-RELATED"/>
    <property type="match status" value="1"/>
</dbReference>
<keyword evidence="10" id="KW-1185">Reference proteome</keyword>
<evidence type="ECO:0000313" key="9">
    <source>
        <dbReference type="EMBL" id="GAA4651445.1"/>
    </source>
</evidence>
<dbReference type="InterPro" id="IPR009003">
    <property type="entry name" value="Peptidase_S1_PA"/>
</dbReference>
<dbReference type="SUPFAM" id="SSF50494">
    <property type="entry name" value="Trypsin-like serine proteases"/>
    <property type="match status" value="1"/>
</dbReference>
<sequence>MDTLFHRYSRSILLSLSLLASPFSAAHSIDDAQALKVIGGQPITDDSQPWQVSLQDMGQHFCGGSLVAPQWVMTAAHCVEDYDNDPAALESLDIRVGVTDLSDTSQGVYAEAAAIFVPTWWEGEGDIALIKLKEPITDIPYLPPADERTMRESGYEGAMATVSGWGVTDDENTGLPDVMHTVNVPIAPWYFCAMFNSENGDLSENEICAGYIDGGKDACYGDSGGPLIIKHHGRPVQAGIVSWGSGCGQPYKYGVYSRVASFSDWLRSTIRNNSD</sequence>
<dbReference type="InterPro" id="IPR001314">
    <property type="entry name" value="Peptidase_S1A"/>
</dbReference>
<dbReference type="InterPro" id="IPR043504">
    <property type="entry name" value="Peptidase_S1_PA_chymotrypsin"/>
</dbReference>
<dbReference type="Pfam" id="PF00089">
    <property type="entry name" value="Trypsin"/>
    <property type="match status" value="1"/>
</dbReference>
<dbReference type="InterPro" id="IPR018114">
    <property type="entry name" value="TRYPSIN_HIS"/>
</dbReference>
<keyword evidence="6" id="KW-0720">Serine protease</keyword>
<evidence type="ECO:0000256" key="2">
    <source>
        <dbReference type="ARBA" id="ARBA00022525"/>
    </source>
</evidence>
<protein>
    <recommendedName>
        <fullName evidence="8">Peptidase S1 domain-containing protein</fullName>
    </recommendedName>
</protein>
<keyword evidence="2" id="KW-0964">Secreted</keyword>
<comment type="subcellular location">
    <subcellularLocation>
        <location evidence="1">Secreted</location>
    </subcellularLocation>
</comment>
<evidence type="ECO:0000313" key="10">
    <source>
        <dbReference type="Proteomes" id="UP001500604"/>
    </source>
</evidence>
<keyword evidence="3 6" id="KW-0645">Protease</keyword>
<feature type="chain" id="PRO_5046734695" description="Peptidase S1 domain-containing protein" evidence="7">
    <location>
        <begin position="26"/>
        <end position="275"/>
    </location>
</feature>
<dbReference type="PANTHER" id="PTHR24264:SF65">
    <property type="entry name" value="SRCR DOMAIN-CONTAINING PROTEIN"/>
    <property type="match status" value="1"/>
</dbReference>
<dbReference type="Gene3D" id="2.40.10.10">
    <property type="entry name" value="Trypsin-like serine proteases"/>
    <property type="match status" value="1"/>
</dbReference>
<dbReference type="SMART" id="SM00020">
    <property type="entry name" value="Tryp_SPc"/>
    <property type="match status" value="1"/>
</dbReference>
<evidence type="ECO:0000256" key="4">
    <source>
        <dbReference type="ARBA" id="ARBA00022801"/>
    </source>
</evidence>
<dbReference type="Proteomes" id="UP001500604">
    <property type="component" value="Unassembled WGS sequence"/>
</dbReference>
<feature type="domain" description="Peptidase S1" evidence="8">
    <location>
        <begin position="37"/>
        <end position="271"/>
    </location>
</feature>
<keyword evidence="7" id="KW-0732">Signal</keyword>
<evidence type="ECO:0000256" key="1">
    <source>
        <dbReference type="ARBA" id="ARBA00004613"/>
    </source>
</evidence>
<keyword evidence="4 6" id="KW-0378">Hydrolase</keyword>
<evidence type="ECO:0000256" key="3">
    <source>
        <dbReference type="ARBA" id="ARBA00022670"/>
    </source>
</evidence>
<dbReference type="EMBL" id="BAABFL010000452">
    <property type="protein sequence ID" value="GAA4651445.1"/>
    <property type="molecule type" value="Genomic_DNA"/>
</dbReference>
<name>A0ABP8V858_9GAMM</name>
<dbReference type="InterPro" id="IPR001254">
    <property type="entry name" value="Trypsin_dom"/>
</dbReference>
<keyword evidence="5" id="KW-1015">Disulfide bond</keyword>
<evidence type="ECO:0000259" key="8">
    <source>
        <dbReference type="PROSITE" id="PS50240"/>
    </source>
</evidence>
<dbReference type="RefSeq" id="WP_345197824.1">
    <property type="nucleotide sequence ID" value="NZ_BAABFL010000452.1"/>
</dbReference>
<dbReference type="CDD" id="cd00190">
    <property type="entry name" value="Tryp_SPc"/>
    <property type="match status" value="1"/>
</dbReference>
<evidence type="ECO:0000256" key="6">
    <source>
        <dbReference type="RuleBase" id="RU363034"/>
    </source>
</evidence>
<dbReference type="InterPro" id="IPR050127">
    <property type="entry name" value="Serine_Proteases_S1"/>
</dbReference>
<reference evidence="10" key="1">
    <citation type="journal article" date="2019" name="Int. J. Syst. Evol. Microbiol.">
        <title>The Global Catalogue of Microorganisms (GCM) 10K type strain sequencing project: providing services to taxonomists for standard genome sequencing and annotation.</title>
        <authorList>
            <consortium name="The Broad Institute Genomics Platform"/>
            <consortium name="The Broad Institute Genome Sequencing Center for Infectious Disease"/>
            <person name="Wu L."/>
            <person name="Ma J."/>
        </authorList>
    </citation>
    <scope>NUCLEOTIDE SEQUENCE [LARGE SCALE GENOMIC DNA]</scope>
    <source>
        <strain evidence="10">JCM 17805</strain>
    </source>
</reference>
<dbReference type="PROSITE" id="PS00135">
    <property type="entry name" value="TRYPSIN_SER"/>
    <property type="match status" value="1"/>
</dbReference>
<evidence type="ECO:0000256" key="5">
    <source>
        <dbReference type="ARBA" id="ARBA00023157"/>
    </source>
</evidence>
<organism evidence="9 10">
    <name type="scientific">Kistimonas scapharcae</name>
    <dbReference type="NCBI Taxonomy" id="1036133"/>
    <lineage>
        <taxon>Bacteria</taxon>
        <taxon>Pseudomonadati</taxon>
        <taxon>Pseudomonadota</taxon>
        <taxon>Gammaproteobacteria</taxon>
        <taxon>Oceanospirillales</taxon>
        <taxon>Endozoicomonadaceae</taxon>
        <taxon>Kistimonas</taxon>
    </lineage>
</organism>
<dbReference type="PROSITE" id="PS50240">
    <property type="entry name" value="TRYPSIN_DOM"/>
    <property type="match status" value="1"/>
</dbReference>
<dbReference type="PRINTS" id="PR00722">
    <property type="entry name" value="CHYMOTRYPSIN"/>
</dbReference>
<dbReference type="PROSITE" id="PS00134">
    <property type="entry name" value="TRYPSIN_HIS"/>
    <property type="match status" value="1"/>
</dbReference>
<gene>
    <name evidence="9" type="ORF">GCM10023116_37290</name>
</gene>
<accession>A0ABP8V858</accession>
<evidence type="ECO:0000256" key="7">
    <source>
        <dbReference type="SAM" id="SignalP"/>
    </source>
</evidence>